<feature type="repeat" description="LDL-receptor class B" evidence="12">
    <location>
        <begin position="382"/>
        <end position="424"/>
    </location>
</feature>
<feature type="repeat" description="LDL-receptor class B" evidence="12">
    <location>
        <begin position="730"/>
        <end position="772"/>
    </location>
</feature>
<dbReference type="InterPro" id="IPR011042">
    <property type="entry name" value="6-blade_b-propeller_TolB-like"/>
</dbReference>
<evidence type="ECO:0000256" key="13">
    <source>
        <dbReference type="SAM" id="MobiDB-lite"/>
    </source>
</evidence>
<dbReference type="InterPro" id="IPR000033">
    <property type="entry name" value="LDLR_classB_rpt"/>
</dbReference>
<dbReference type="Pfam" id="PF14670">
    <property type="entry name" value="FXa_inhibition"/>
    <property type="match status" value="3"/>
</dbReference>
<dbReference type="KEGG" id="btab:109034773"/>
<feature type="disulfide bond" evidence="11">
    <location>
        <begin position="1316"/>
        <end position="1331"/>
    </location>
</feature>
<evidence type="ECO:0000256" key="9">
    <source>
        <dbReference type="ARBA" id="ARBA00023170"/>
    </source>
</evidence>
<dbReference type="SMART" id="SM00192">
    <property type="entry name" value="LDLa"/>
    <property type="match status" value="3"/>
</dbReference>
<feature type="compositionally biased region" description="Pro residues" evidence="13">
    <location>
        <begin position="1537"/>
        <end position="1546"/>
    </location>
</feature>
<dbReference type="PROSITE" id="PS51120">
    <property type="entry name" value="LDLRB"/>
    <property type="match status" value="13"/>
</dbReference>
<dbReference type="Gene3D" id="2.120.10.30">
    <property type="entry name" value="TolB, C-terminal domain"/>
    <property type="match status" value="4"/>
</dbReference>
<feature type="repeat" description="LDL-receptor class B" evidence="12">
    <location>
        <begin position="70"/>
        <end position="115"/>
    </location>
</feature>
<comment type="subcellular location">
    <subcellularLocation>
        <location evidence="1">Cell membrane</location>
        <topology evidence="1">Single-pass type I membrane protein</topology>
    </subcellularLocation>
</comment>
<feature type="repeat" description="LDL-receptor class B" evidence="12">
    <location>
        <begin position="159"/>
        <end position="204"/>
    </location>
</feature>
<dbReference type="Gene3D" id="2.10.25.10">
    <property type="entry name" value="Laminin"/>
    <property type="match status" value="1"/>
</dbReference>
<feature type="domain" description="EGF-like" evidence="16">
    <location>
        <begin position="908"/>
        <end position="945"/>
    </location>
</feature>
<dbReference type="Proteomes" id="UP001152759">
    <property type="component" value="Chromosome 6"/>
</dbReference>
<organism evidence="17 18">
    <name type="scientific">Bemisia tabaci</name>
    <name type="common">Sweetpotato whitefly</name>
    <name type="synonym">Aleurodes tabaci</name>
    <dbReference type="NCBI Taxonomy" id="7038"/>
    <lineage>
        <taxon>Eukaryota</taxon>
        <taxon>Metazoa</taxon>
        <taxon>Ecdysozoa</taxon>
        <taxon>Arthropoda</taxon>
        <taxon>Hexapoda</taxon>
        <taxon>Insecta</taxon>
        <taxon>Pterygota</taxon>
        <taxon>Neoptera</taxon>
        <taxon>Paraneoptera</taxon>
        <taxon>Hemiptera</taxon>
        <taxon>Sternorrhyncha</taxon>
        <taxon>Aleyrodoidea</taxon>
        <taxon>Aleyrodidae</taxon>
        <taxon>Aleyrodinae</taxon>
        <taxon>Bemisia</taxon>
    </lineage>
</organism>
<reference evidence="17" key="1">
    <citation type="submission" date="2021-12" db="EMBL/GenBank/DDBJ databases">
        <authorList>
            <person name="King R."/>
        </authorList>
    </citation>
    <scope>NUCLEOTIDE SEQUENCE</scope>
</reference>
<evidence type="ECO:0000256" key="4">
    <source>
        <dbReference type="ARBA" id="ARBA00022583"/>
    </source>
</evidence>
<evidence type="ECO:0000256" key="6">
    <source>
        <dbReference type="ARBA" id="ARBA00022737"/>
    </source>
</evidence>
<feature type="disulfide bond" evidence="11">
    <location>
        <begin position="1304"/>
        <end position="1322"/>
    </location>
</feature>
<dbReference type="Gene3D" id="4.10.400.10">
    <property type="entry name" value="Low-density Lipoprotein Receptor"/>
    <property type="match status" value="3"/>
</dbReference>
<dbReference type="CDD" id="cd00112">
    <property type="entry name" value="LDLa"/>
    <property type="match status" value="3"/>
</dbReference>
<protein>
    <recommendedName>
        <fullName evidence="16">EGF-like domain-containing protein</fullName>
    </recommendedName>
</protein>
<dbReference type="InterPro" id="IPR050778">
    <property type="entry name" value="Cueball_EGF_LRP_Nidogen"/>
</dbReference>
<dbReference type="PANTHER" id="PTHR46513:SF41">
    <property type="entry name" value="LOW-DENSITY LIPOPROTEIN RECEPTOR-RELATED PROTEIN"/>
    <property type="match status" value="1"/>
</dbReference>
<evidence type="ECO:0000256" key="3">
    <source>
        <dbReference type="ARBA" id="ARBA00022536"/>
    </source>
</evidence>
<feature type="repeat" description="LDL-receptor class B" evidence="12">
    <location>
        <begin position="816"/>
        <end position="860"/>
    </location>
</feature>
<dbReference type="EMBL" id="OU963867">
    <property type="protein sequence ID" value="CAH0391399.1"/>
    <property type="molecule type" value="Genomic_DNA"/>
</dbReference>
<feature type="repeat" description="LDL-receptor class B" evidence="12">
    <location>
        <begin position="1082"/>
        <end position="1124"/>
    </location>
</feature>
<keyword evidence="10" id="KW-0325">Glycoprotein</keyword>
<dbReference type="InterPro" id="IPR002172">
    <property type="entry name" value="LDrepeatLR_classA_rpt"/>
</dbReference>
<keyword evidence="6" id="KW-0677">Repeat</keyword>
<dbReference type="SMART" id="SM00135">
    <property type="entry name" value="LY"/>
    <property type="match status" value="20"/>
</dbReference>
<dbReference type="PANTHER" id="PTHR46513">
    <property type="entry name" value="VITELLOGENIN RECEPTOR-LIKE PROTEIN-RELATED-RELATED"/>
    <property type="match status" value="1"/>
</dbReference>
<dbReference type="PRINTS" id="PR00261">
    <property type="entry name" value="LDLRECEPTOR"/>
</dbReference>
<dbReference type="InterPro" id="IPR023415">
    <property type="entry name" value="LDLR_class-A_CS"/>
</dbReference>
<feature type="region of interest" description="Disordered" evidence="13">
    <location>
        <begin position="1428"/>
        <end position="1546"/>
    </location>
</feature>
<dbReference type="PROSITE" id="PS50068">
    <property type="entry name" value="LDLRA_2"/>
    <property type="match status" value="3"/>
</dbReference>
<feature type="repeat" description="LDL-receptor class B" evidence="12">
    <location>
        <begin position="205"/>
        <end position="247"/>
    </location>
</feature>
<evidence type="ECO:0000256" key="7">
    <source>
        <dbReference type="ARBA" id="ARBA00023136"/>
    </source>
</evidence>
<feature type="repeat" description="LDL-receptor class B" evidence="12">
    <location>
        <begin position="468"/>
        <end position="512"/>
    </location>
</feature>
<dbReference type="FunFam" id="2.120.10.30:FF:000001">
    <property type="entry name" value="Low-density lipoprotein receptor-related protein 6"/>
    <property type="match status" value="2"/>
</dbReference>
<keyword evidence="14" id="KW-1133">Transmembrane helix</keyword>
<feature type="domain" description="EGF-like" evidence="16">
    <location>
        <begin position="603"/>
        <end position="641"/>
    </location>
</feature>
<evidence type="ECO:0000313" key="18">
    <source>
        <dbReference type="Proteomes" id="UP001152759"/>
    </source>
</evidence>
<feature type="repeat" description="LDL-receptor class B" evidence="12">
    <location>
        <begin position="425"/>
        <end position="467"/>
    </location>
</feature>
<name>A0A9P0AHM3_BEMTA</name>
<evidence type="ECO:0000256" key="12">
    <source>
        <dbReference type="PROSITE-ProRule" id="PRU00461"/>
    </source>
</evidence>
<evidence type="ECO:0000256" key="15">
    <source>
        <dbReference type="SAM" id="SignalP"/>
    </source>
</evidence>
<feature type="signal peptide" evidence="15">
    <location>
        <begin position="1"/>
        <end position="22"/>
    </location>
</feature>
<feature type="domain" description="EGF-like" evidence="16">
    <location>
        <begin position="296"/>
        <end position="334"/>
    </location>
</feature>
<dbReference type="InterPro" id="IPR000742">
    <property type="entry name" value="EGF"/>
</dbReference>
<accession>A0A9P0AHM3</accession>
<feature type="repeat" description="LDL-receptor class B" evidence="12">
    <location>
        <begin position="773"/>
        <end position="815"/>
    </location>
</feature>
<keyword evidence="14" id="KW-0812">Transmembrane</keyword>
<evidence type="ECO:0000259" key="16">
    <source>
        <dbReference type="SMART" id="SM00181"/>
    </source>
</evidence>
<dbReference type="GO" id="GO:0005886">
    <property type="term" value="C:plasma membrane"/>
    <property type="evidence" value="ECO:0007669"/>
    <property type="project" value="UniProtKB-SubCell"/>
</dbReference>
<comment type="caution">
    <text evidence="11">Lacks conserved residue(s) required for the propagation of feature annotation.</text>
</comment>
<dbReference type="SUPFAM" id="SSF57196">
    <property type="entry name" value="EGF/Laminin"/>
    <property type="match status" value="2"/>
</dbReference>
<evidence type="ECO:0000256" key="5">
    <source>
        <dbReference type="ARBA" id="ARBA00022729"/>
    </source>
</evidence>
<feature type="domain" description="EGF-like" evidence="16">
    <location>
        <begin position="1215"/>
        <end position="1253"/>
    </location>
</feature>
<feature type="chain" id="PRO_5040158582" description="EGF-like domain-containing protein" evidence="15">
    <location>
        <begin position="23"/>
        <end position="1546"/>
    </location>
</feature>
<proteinExistence type="predicted"/>
<keyword evidence="3" id="KW-0245">EGF-like domain</keyword>
<dbReference type="FunFam" id="2.120.10.30:FF:000008">
    <property type="entry name" value="Low-density lipoprotein receptor-related protein 4"/>
    <property type="match status" value="1"/>
</dbReference>
<dbReference type="PROSITE" id="PS01209">
    <property type="entry name" value="LDLRA_1"/>
    <property type="match status" value="1"/>
</dbReference>
<evidence type="ECO:0000313" key="17">
    <source>
        <dbReference type="EMBL" id="CAH0391399.1"/>
    </source>
</evidence>
<keyword evidence="5 15" id="KW-0732">Signal</keyword>
<feature type="repeat" description="LDL-receptor class B" evidence="12">
    <location>
        <begin position="513"/>
        <end position="555"/>
    </location>
</feature>
<dbReference type="SUPFAM" id="SSF57424">
    <property type="entry name" value="LDL receptor-like module"/>
    <property type="match status" value="3"/>
</dbReference>
<evidence type="ECO:0000256" key="11">
    <source>
        <dbReference type="PROSITE-ProRule" id="PRU00124"/>
    </source>
</evidence>
<feature type="compositionally biased region" description="Low complexity" evidence="13">
    <location>
        <begin position="1522"/>
        <end position="1536"/>
    </location>
</feature>
<evidence type="ECO:0000256" key="1">
    <source>
        <dbReference type="ARBA" id="ARBA00004251"/>
    </source>
</evidence>
<dbReference type="OrthoDB" id="72419at2759"/>
<feature type="disulfide bond" evidence="11">
    <location>
        <begin position="1279"/>
        <end position="1294"/>
    </location>
</feature>
<gene>
    <name evidence="17" type="ORF">BEMITA_LOCUS10019</name>
</gene>
<feature type="repeat" description="LDL-receptor class B" evidence="12">
    <location>
        <begin position="687"/>
        <end position="729"/>
    </location>
</feature>
<dbReference type="SMART" id="SM00181">
    <property type="entry name" value="EGF"/>
    <property type="match status" value="4"/>
</dbReference>
<keyword evidence="4" id="KW-0254">Endocytosis</keyword>
<feature type="transmembrane region" description="Helical" evidence="14">
    <location>
        <begin position="1391"/>
        <end position="1411"/>
    </location>
</feature>
<sequence>MQIHHSFYISLLIFILLNPTTQLQNGGPALLYTTVKDVRFANMSNPRKSNIIFKDSGDGIVAVDFYYKGSRVCWTDRFLGTIQCVHYNGSQAREKVTVINEGLISPDGLACDWLTGKLYWTDGETNRVEVVTIDGEHRRVLFWDEIDQPRGIALAPLDGLMFWTDWGEVPKIERASMDGNISSRKVIVNENIFWPNDISIDHATKQIYWCDGKLKFIEVMDFDGRNRKAVISDKGIYPFALSIFLDKVYWTDFRTLSVHVADRKNGGGMKEMIHGDYIPLDLAVWDRSRQPSKQTPCDTNNGGCSHLCLLSTNSPGYSCACPTGVKLLNSTTCAPGVQELLLVVQRTDISRISLDSPDHTNYVIPLTKVKHAMNIDYDPVDGYFYWTDDEARGIRRAKLDGSGQEDIITAEVEHPDGVAIDWIARNLYWTDTGTDRIEVAKLSGSVRKVLINSDLVEPRAIAVAPVHGYLFWSDWNEKRPKIERTNLDGSARVILVKDAIGWPNGITLDLENNKLYWCDAKTDRIEVINMDGTNRREILSDLLPHTFGLSLLGDYLYWTDWQRRSIDRVHKVTGDNRQVIADQLPNIMGVKAVGPGQNSGWNPCKDNNGKCSHLCLNKPGNNYVCACVIGHELAADERTCVVPESFLLFSRKENIGRVSIENSGIDAIIPISGVKDVSALDFDISDSRIYWTDVKMKAITRAFINGSQVERIIEFGLHSPEGLAVDWVSHNIYWTDMGSKRIELARLNGSSRKVLLWRNINDPRSLALDPREGYMYWSDWDEGGTIERAGMDGSMQMTFLNKIGRAKGLTIDYVERKIYWTLFLQSSGAIESCDLNGNKRVTLVSNDIERPFALTLYKDHMYWTDWNKGTIERANKTTGLNRSIVHYHLEHITDLLVFHESRQNGSNQCAFNNGGCSHLCLARPKPQERACACPTHYQLKNNNCEAPTSFLMFSQKSAINRLILDTVDCPDVPLPIHGLKNVRAIEFDPVSMVVYWVDGRAQSIRWSELEGSNTGTLVGGGGGTQFVYDLALDPYNRLIYWSDQSADIINATWLDTGASLGTIVKFTENEKPRNIALHPERGYLFWTDVEGSGRVLRARMDGQKRLVIAADLPNLAALAVDRVENAVFFTYSNKIDRTDLNGNKRLTLVNGGISQVVSLVVSGNYIYWADKEQQLIERANKRNGEDKLIVMSRVYNLSDLLAVLTPTPQELRAHPCTHEKGERHCSHVCVVNNDRRECGCPPGLVLSDDKVCSALPACGADHFICGSPSPDCIPAAWRCDGQMDCPDESDELNCPECTPDQFRCTSGPCIGRDKVCDGIAQCSDGADEAHCCSLEVMNFLKFQCATTPHCIPMSTVCDGFRHCPDGSDETATACQSAAQQKPQDDPLNTSVILAISFLIILFIFVVFMIIFKLKKKYTEPAPISCDDSVAAPLSPKPIRNGNNTNSLRMTNLNPGSSSGHSDSLLRYPLNPPPSPSSTVQRNDYRSPRYRPPPPTPCSTDVCDESDSNYRENDPFPPPPTPRSHSSDPPSPSSSTYFPPPPSPINR</sequence>
<feature type="disulfide bond" evidence="11">
    <location>
        <begin position="1297"/>
        <end position="1309"/>
    </location>
</feature>
<dbReference type="SUPFAM" id="SSF63825">
    <property type="entry name" value="YWTD domain"/>
    <property type="match status" value="4"/>
</dbReference>
<dbReference type="GO" id="GO:0006897">
    <property type="term" value="P:endocytosis"/>
    <property type="evidence" value="ECO:0007669"/>
    <property type="project" value="UniProtKB-KW"/>
</dbReference>
<dbReference type="Pfam" id="PF00057">
    <property type="entry name" value="Ldl_recept_a"/>
    <property type="match status" value="3"/>
</dbReference>
<keyword evidence="8 11" id="KW-1015">Disulfide bond</keyword>
<feature type="compositionally biased region" description="Polar residues" evidence="13">
    <location>
        <begin position="1440"/>
        <end position="1461"/>
    </location>
</feature>
<keyword evidence="7 14" id="KW-0472">Membrane</keyword>
<evidence type="ECO:0000256" key="2">
    <source>
        <dbReference type="ARBA" id="ARBA00022475"/>
    </source>
</evidence>
<dbReference type="Pfam" id="PF00058">
    <property type="entry name" value="Ldl_recept_b"/>
    <property type="match status" value="9"/>
</dbReference>
<evidence type="ECO:0000256" key="14">
    <source>
        <dbReference type="SAM" id="Phobius"/>
    </source>
</evidence>
<dbReference type="InterPro" id="IPR036055">
    <property type="entry name" value="LDL_receptor-like_sf"/>
</dbReference>
<feature type="repeat" description="LDL-receptor class B" evidence="12">
    <location>
        <begin position="116"/>
        <end position="158"/>
    </location>
</feature>
<keyword evidence="9" id="KW-0675">Receptor</keyword>
<evidence type="ECO:0000256" key="10">
    <source>
        <dbReference type="ARBA" id="ARBA00023180"/>
    </source>
</evidence>
<evidence type="ECO:0000256" key="8">
    <source>
        <dbReference type="ARBA" id="ARBA00023157"/>
    </source>
</evidence>
<keyword evidence="18" id="KW-1185">Reference proteome</keyword>
<keyword evidence="2" id="KW-1003">Cell membrane</keyword>